<feature type="non-terminal residue" evidence="2">
    <location>
        <position position="1"/>
    </location>
</feature>
<dbReference type="AlphaFoldDB" id="A0A2M6P2A5"/>
<dbReference type="Proteomes" id="UP000228528">
    <property type="component" value="Unassembled WGS sequence"/>
</dbReference>
<proteinExistence type="predicted"/>
<gene>
    <name evidence="2" type="ORF">COU30_00200</name>
</gene>
<evidence type="ECO:0000259" key="1">
    <source>
        <dbReference type="Pfam" id="PF11074"/>
    </source>
</evidence>
<evidence type="ECO:0000313" key="2">
    <source>
        <dbReference type="EMBL" id="PIR77862.1"/>
    </source>
</evidence>
<sequence>VDSHGVDAVNDTKQYIETGTQILFQATFQEDVFFIRADVLVKNDDLGGYELYEVKAANEIKRKEPMHYIKDLSFQKIVIEKSGIKIVKTGVIHLNREYRRNGAINYYELFVTEDVSGEVTALEDEVRKQMEDMKQYLTMPEEKGCLCIYQGRSNQCTTFTHSNPQVPEYSVHDINRIGGSKKLLEDWIDRGIYALEDIDNPEALKGAKKAQYEAYITGKTAIDHDKIQELLGGLQYPLQFFDFEGYTSVIPLANGFGAYEQIPFQYSLHIVQEDGTKEHKEFLITESSRDMTKALVDRMREDLDPNGTLIVWYKNYEKQRIEKLLELHPEHTDFLMSLVDNIFDLMEIFSNQYYVDAKFVGSASIKKILPVLVPDLTYKSLNIQKGDQASERWEYMIGDKATKEEKQAIKEDLLEYCKLDTMAMVRIWEVLNSSIKILM</sequence>
<comment type="caution">
    <text evidence="2">The sequence shown here is derived from an EMBL/GenBank/DDBJ whole genome shotgun (WGS) entry which is preliminary data.</text>
</comment>
<evidence type="ECO:0000313" key="3">
    <source>
        <dbReference type="Proteomes" id="UP000228528"/>
    </source>
</evidence>
<dbReference type="EMBL" id="PFBW01000009">
    <property type="protein sequence ID" value="PIR77862.1"/>
    <property type="molecule type" value="Genomic_DNA"/>
</dbReference>
<name>A0A2M6P2A5_9BACT</name>
<organism evidence="2 3">
    <name type="scientific">Candidatus Magasanikbacteria bacterium CG10_big_fil_rev_8_21_14_0_10_38_6</name>
    <dbReference type="NCBI Taxonomy" id="1974647"/>
    <lineage>
        <taxon>Bacteria</taxon>
        <taxon>Candidatus Magasanikiibacteriota</taxon>
    </lineage>
</organism>
<dbReference type="Pfam" id="PF11074">
    <property type="entry name" value="DUF2779"/>
    <property type="match status" value="1"/>
</dbReference>
<protein>
    <recommendedName>
        <fullName evidence="1">DUF2779 domain-containing protein</fullName>
    </recommendedName>
</protein>
<reference evidence="3" key="1">
    <citation type="submission" date="2017-09" db="EMBL/GenBank/DDBJ databases">
        <title>Depth-based differentiation of microbial function through sediment-hosted aquifers and enrichment of novel symbionts in the deep terrestrial subsurface.</title>
        <authorList>
            <person name="Probst A.J."/>
            <person name="Ladd B."/>
            <person name="Jarett J.K."/>
            <person name="Geller-Mcgrath D.E."/>
            <person name="Sieber C.M.K."/>
            <person name="Emerson J.B."/>
            <person name="Anantharaman K."/>
            <person name="Thomas B.C."/>
            <person name="Malmstrom R."/>
            <person name="Stieglmeier M."/>
            <person name="Klingl A."/>
            <person name="Woyke T."/>
            <person name="Ryan C.M."/>
            <person name="Banfield J.F."/>
        </authorList>
    </citation>
    <scope>NUCLEOTIDE SEQUENCE [LARGE SCALE GENOMIC DNA]</scope>
</reference>
<feature type="domain" description="DUF2779" evidence="1">
    <location>
        <begin position="240"/>
        <end position="364"/>
    </location>
</feature>
<accession>A0A2M6P2A5</accession>
<dbReference type="InterPro" id="IPR021301">
    <property type="entry name" value="DUF2779"/>
</dbReference>